<evidence type="ECO:0000259" key="3">
    <source>
        <dbReference type="PROSITE" id="PS51172"/>
    </source>
</evidence>
<evidence type="ECO:0000259" key="4">
    <source>
        <dbReference type="PROSITE" id="PS51762"/>
    </source>
</evidence>
<evidence type="ECO:0000313" key="6">
    <source>
        <dbReference type="Proteomes" id="UP000642748"/>
    </source>
</evidence>
<dbReference type="CDD" id="cd00413">
    <property type="entry name" value="Glyco_hydrolase_16"/>
    <property type="match status" value="1"/>
</dbReference>
<sequence>MRKKTLAAVLAATLTGLGLTALTATASSAATGVHVQYRTTMTGASAYEIEPWLNVVNGSSASIPLSQLTLRYYFTADTAGSYTFACAWAVVGCGNLTGTVVTMPTTTGTADHYLQLGFTGSGSLAAGASTGDLQLRLYRSDWQNVNQANDYSFNGSLTSYADSTKVTAYRSGSLAWGTPPVPDGTGGPTGGPSSSPTTGPTSPPPSTGALFDDFSYTSPNDASFAAHGWSARSGAGGPGILDSWKTSAVTFPTASGNTVMQLAATTDGTNGGTTQAEVDTTAKKFFTGTYAARVFFNDAPASGPDGDSVNETFYTITPLRYDNDPLYSELDFEYLPNGGWGDTGPKMYTTSWYTYQNNPTWVGDRVSSNVSESLQGWHNLVIQVNNGTVAYFIDGTQVFTSTGKYYPRQSMTIDFNNWFIAGETLGSATPRTYNEQVDWVYYNAGGIVSPATVQAQVNAYRAAHTTFTDTVPANNGS</sequence>
<dbReference type="SUPFAM" id="SSF49384">
    <property type="entry name" value="Carbohydrate-binding domain"/>
    <property type="match status" value="1"/>
</dbReference>
<organism evidence="5 6">
    <name type="scientific">Rugosimonospora africana</name>
    <dbReference type="NCBI Taxonomy" id="556532"/>
    <lineage>
        <taxon>Bacteria</taxon>
        <taxon>Bacillati</taxon>
        <taxon>Actinomycetota</taxon>
        <taxon>Actinomycetes</taxon>
        <taxon>Micromonosporales</taxon>
        <taxon>Micromonosporaceae</taxon>
        <taxon>Rugosimonospora</taxon>
    </lineage>
</organism>
<dbReference type="Gene3D" id="2.60.120.200">
    <property type="match status" value="1"/>
</dbReference>
<keyword evidence="5" id="KW-0378">Hydrolase</keyword>
<keyword evidence="2" id="KW-0732">Signal</keyword>
<feature type="domain" description="CBM3" evidence="3">
    <location>
        <begin position="29"/>
        <end position="181"/>
    </location>
</feature>
<dbReference type="InterPro" id="IPR000757">
    <property type="entry name" value="Beta-glucanase-like"/>
</dbReference>
<dbReference type="GO" id="GO:0004553">
    <property type="term" value="F:hydrolase activity, hydrolyzing O-glycosyl compounds"/>
    <property type="evidence" value="ECO:0007669"/>
    <property type="project" value="InterPro"/>
</dbReference>
<evidence type="ECO:0000313" key="5">
    <source>
        <dbReference type="EMBL" id="GIH18865.1"/>
    </source>
</evidence>
<feature type="compositionally biased region" description="Low complexity" evidence="1">
    <location>
        <begin position="191"/>
        <end position="200"/>
    </location>
</feature>
<gene>
    <name evidence="5" type="ORF">Raf01_70370</name>
</gene>
<evidence type="ECO:0000256" key="2">
    <source>
        <dbReference type="SAM" id="SignalP"/>
    </source>
</evidence>
<feature type="signal peptide" evidence="2">
    <location>
        <begin position="1"/>
        <end position="29"/>
    </location>
</feature>
<feature type="domain" description="GH16" evidence="4">
    <location>
        <begin position="174"/>
        <end position="448"/>
    </location>
</feature>
<name>A0A8J3VU52_9ACTN</name>
<dbReference type="InterPro" id="IPR013320">
    <property type="entry name" value="ConA-like_dom_sf"/>
</dbReference>
<dbReference type="GO" id="GO:0030248">
    <property type="term" value="F:cellulose binding"/>
    <property type="evidence" value="ECO:0007669"/>
    <property type="project" value="InterPro"/>
</dbReference>
<protein>
    <submittedName>
        <fullName evidence="5">Hydrolase</fullName>
    </submittedName>
</protein>
<dbReference type="Pfam" id="PF00942">
    <property type="entry name" value="CBM_3"/>
    <property type="match status" value="1"/>
</dbReference>
<feature type="chain" id="PRO_5035224737" evidence="2">
    <location>
        <begin position="30"/>
        <end position="477"/>
    </location>
</feature>
<dbReference type="InterPro" id="IPR008965">
    <property type="entry name" value="CBM2/CBM3_carb-bd_dom_sf"/>
</dbReference>
<dbReference type="EMBL" id="BONZ01000073">
    <property type="protein sequence ID" value="GIH18865.1"/>
    <property type="molecule type" value="Genomic_DNA"/>
</dbReference>
<reference evidence="5" key="1">
    <citation type="submission" date="2021-01" db="EMBL/GenBank/DDBJ databases">
        <title>Whole genome shotgun sequence of Rugosimonospora africana NBRC 104875.</title>
        <authorList>
            <person name="Komaki H."/>
            <person name="Tamura T."/>
        </authorList>
    </citation>
    <scope>NUCLEOTIDE SEQUENCE</scope>
    <source>
        <strain evidence="5">NBRC 104875</strain>
    </source>
</reference>
<comment type="caution">
    <text evidence="5">The sequence shown here is derived from an EMBL/GenBank/DDBJ whole genome shotgun (WGS) entry which is preliminary data.</text>
</comment>
<feature type="region of interest" description="Disordered" evidence="1">
    <location>
        <begin position="172"/>
        <end position="213"/>
    </location>
</feature>
<dbReference type="AlphaFoldDB" id="A0A8J3VU52"/>
<dbReference type="PROSITE" id="PS51172">
    <property type="entry name" value="CBM3"/>
    <property type="match status" value="1"/>
</dbReference>
<dbReference type="SMART" id="SM01067">
    <property type="entry name" value="CBM_3"/>
    <property type="match status" value="1"/>
</dbReference>
<dbReference type="GO" id="GO:0005975">
    <property type="term" value="P:carbohydrate metabolic process"/>
    <property type="evidence" value="ECO:0007669"/>
    <property type="project" value="InterPro"/>
</dbReference>
<dbReference type="InterPro" id="IPR036966">
    <property type="entry name" value="CBM3_sf"/>
</dbReference>
<evidence type="ECO:0000256" key="1">
    <source>
        <dbReference type="SAM" id="MobiDB-lite"/>
    </source>
</evidence>
<dbReference type="Proteomes" id="UP000642748">
    <property type="component" value="Unassembled WGS sequence"/>
</dbReference>
<dbReference type="Gene3D" id="2.60.40.710">
    <property type="entry name" value="Endoglucanase-like"/>
    <property type="match status" value="1"/>
</dbReference>
<keyword evidence="6" id="KW-1185">Reference proteome</keyword>
<proteinExistence type="predicted"/>
<accession>A0A8J3VU52</accession>
<dbReference type="PROSITE" id="PS51762">
    <property type="entry name" value="GH16_2"/>
    <property type="match status" value="1"/>
</dbReference>
<dbReference type="RefSeq" id="WP_203922360.1">
    <property type="nucleotide sequence ID" value="NZ_BONZ01000073.1"/>
</dbReference>
<dbReference type="InterPro" id="IPR001956">
    <property type="entry name" value="CBM3"/>
</dbReference>
<dbReference type="SUPFAM" id="SSF49899">
    <property type="entry name" value="Concanavalin A-like lectins/glucanases"/>
    <property type="match status" value="1"/>
</dbReference>